<evidence type="ECO:0000313" key="1">
    <source>
        <dbReference type="EMBL" id="KGB35809.1"/>
    </source>
</evidence>
<gene>
    <name evidence="1" type="ORF">MS3_04088</name>
</gene>
<dbReference type="EMBL" id="KL250718">
    <property type="protein sequence ID" value="KGB35809.1"/>
    <property type="molecule type" value="Genomic_DNA"/>
</dbReference>
<proteinExistence type="predicted"/>
<dbReference type="InterPro" id="IPR051113">
    <property type="entry name" value="Integrator_subunit6"/>
</dbReference>
<dbReference type="PANTHER" id="PTHR12957:SF2">
    <property type="entry name" value="INTEGRATOR COMPLEX SUBUNIT 6"/>
    <property type="match status" value="1"/>
</dbReference>
<name>A0A094ZRY2_SCHHA</name>
<organism evidence="1">
    <name type="scientific">Schistosoma haematobium</name>
    <name type="common">Blood fluke</name>
    <dbReference type="NCBI Taxonomy" id="6185"/>
    <lineage>
        <taxon>Eukaryota</taxon>
        <taxon>Metazoa</taxon>
        <taxon>Spiralia</taxon>
        <taxon>Lophotrochozoa</taxon>
        <taxon>Platyhelminthes</taxon>
        <taxon>Trematoda</taxon>
        <taxon>Digenea</taxon>
        <taxon>Strigeidida</taxon>
        <taxon>Schistosomatoidea</taxon>
        <taxon>Schistosomatidae</taxon>
        <taxon>Schistosoma</taxon>
    </lineage>
</organism>
<accession>A0A094ZRY2</accession>
<reference evidence="1" key="1">
    <citation type="journal article" date="2012" name="Nat. Genet.">
        <title>Whole-genome sequence of Schistosoma haematobium.</title>
        <authorList>
            <person name="Young N.D."/>
            <person name="Jex A.R."/>
            <person name="Li B."/>
            <person name="Liu S."/>
            <person name="Yang L."/>
            <person name="Xiong Z."/>
            <person name="Li Y."/>
            <person name="Cantacessi C."/>
            <person name="Hall R.S."/>
            <person name="Xu X."/>
            <person name="Chen F."/>
            <person name="Wu X."/>
            <person name="Zerlotini A."/>
            <person name="Oliveira G."/>
            <person name="Hofmann A."/>
            <person name="Zhang G."/>
            <person name="Fang X."/>
            <person name="Kang Y."/>
            <person name="Campbell B.E."/>
            <person name="Loukas A."/>
            <person name="Ranganathan S."/>
            <person name="Rollinson D."/>
            <person name="Rinaldi G."/>
            <person name="Brindley P.J."/>
            <person name="Yang H."/>
            <person name="Wang J."/>
            <person name="Wang J."/>
            <person name="Gasser R.B."/>
        </authorList>
    </citation>
    <scope>NUCLEOTIDE SEQUENCE [LARGE SCALE GENOMIC DNA]</scope>
</reference>
<dbReference type="PANTHER" id="PTHR12957">
    <property type="entry name" value="DEAD/H BOX POLYPEPTIDE 26/DICE1-RELATED"/>
    <property type="match status" value="1"/>
</dbReference>
<protein>
    <submittedName>
        <fullName evidence="1">Integrator complex subunit 6-B</fullName>
    </submittedName>
</protein>
<dbReference type="AlphaFoldDB" id="A0A094ZRY2"/>
<dbReference type="GO" id="GO:0008418">
    <property type="term" value="F:protein-N-terminal asparagine amidohydrolase activity"/>
    <property type="evidence" value="ECO:0007669"/>
    <property type="project" value="InterPro"/>
</dbReference>
<dbReference type="GO" id="GO:0034472">
    <property type="term" value="P:snRNA 3'-end processing"/>
    <property type="evidence" value="ECO:0007669"/>
    <property type="project" value="TreeGrafter"/>
</dbReference>
<dbReference type="InterPro" id="IPR026750">
    <property type="entry name" value="NTAN1"/>
</dbReference>
<sequence length="845" mass="95203">MIRLTGWKQNVDLQLLHSALNNIKPDGLVDLSTGIQRTFRMLNINRLQLGLENYGMVFNIYQLIFFKGIYPSCIEPSVIICITTSIGSYSFDGQIFNVSLTYFFNYAKKDASITSIESAVLGNVLTKETFRWDYRMYSLVLRFPAFVSNIHGGSSIRSETISPLKRLAEKTGGESFDVYDGRELHQCLDCLVTKCQPGVVLKLRRSTDCVDAALQEKFVKQLMSVKLMGRSSSWPIPEQFWPDDEMLASELPLAKAFERIGFVGMIKPEAIDRALPYQLKHSLQKLRHSAKIEYDNFVRMTQTDSPTNPTVTVTLLPLPLWPLREFKSMYIKPKRLHSNSLRPCNISRTKLRVVLGKMRHELDNLLNGSSSIRAVDLIHQQPVALMGDYVNYRNSRQVETPLREINPTPERSDTFGNPFRRKSTSFVADEGFVDEMDSLQVNSCNPNTVLLNFGRKKSAQTTKNPQARVKGPLPPYINHLNWRFFSPKSSPLSSPRSSDNTFSEEISSAISSPTYADNSPSLINHSRFANQAIIEKTNTFDTRNASSLESFKLNKKIMFELIHLVRQPYTGEMATIPLLVTNVPANNIIPEYTTSDDATSCYIVVLRCPVGCSIGHLDTPLRARSFFRNSERFFFSKESVNVTVHIVGGFPDPRNISHSVLVEILSSLICSDHNYELGVCCVGENNILSSSGGKSQPVILGVIFNIKTNQINPARISWKARGPVPALRLLRLDYVGSDEITNVFNPERGYLTIDPFPYVRPAFVNTQRTSEEIRARSTTPEQEPATYFEGQIAVHRLRLHCPNSLSWFGLGPLIFRCVLDSNKPWVPINGASTVASEDPLTNVEI</sequence>
<dbReference type="Pfam" id="PF14736">
    <property type="entry name" value="N_Asn_amidohyd"/>
    <property type="match status" value="1"/>
</dbReference>
<dbReference type="STRING" id="6185.A0A094ZRY2"/>
<dbReference type="GO" id="GO:0032039">
    <property type="term" value="C:integrator complex"/>
    <property type="evidence" value="ECO:0007669"/>
    <property type="project" value="TreeGrafter"/>
</dbReference>